<feature type="compositionally biased region" description="Low complexity" evidence="11">
    <location>
        <begin position="107"/>
        <end position="140"/>
    </location>
</feature>
<evidence type="ECO:0000256" key="8">
    <source>
        <dbReference type="ARBA" id="ARBA00023010"/>
    </source>
</evidence>
<dbReference type="InterPro" id="IPR004692">
    <property type="entry name" value="SecG"/>
</dbReference>
<comment type="function">
    <text evidence="10">Involved in protein export. Participates in an early event of protein translocation.</text>
</comment>
<dbReference type="Proteomes" id="UP000717634">
    <property type="component" value="Unassembled WGS sequence"/>
</dbReference>
<keyword evidence="6 10" id="KW-0653">Protein transport</keyword>
<dbReference type="NCBIfam" id="TIGR00810">
    <property type="entry name" value="secG"/>
    <property type="match status" value="1"/>
</dbReference>
<evidence type="ECO:0000256" key="6">
    <source>
        <dbReference type="ARBA" id="ARBA00022927"/>
    </source>
</evidence>
<feature type="region of interest" description="Disordered" evidence="11">
    <location>
        <begin position="76"/>
        <end position="140"/>
    </location>
</feature>
<dbReference type="Pfam" id="PF03840">
    <property type="entry name" value="SecG"/>
    <property type="match status" value="1"/>
</dbReference>
<dbReference type="PRINTS" id="PR01651">
    <property type="entry name" value="SECGEXPORT"/>
</dbReference>
<evidence type="ECO:0000256" key="11">
    <source>
        <dbReference type="SAM" id="MobiDB-lite"/>
    </source>
</evidence>
<evidence type="ECO:0000256" key="2">
    <source>
        <dbReference type="ARBA" id="ARBA00008445"/>
    </source>
</evidence>
<evidence type="ECO:0000256" key="4">
    <source>
        <dbReference type="ARBA" id="ARBA00022475"/>
    </source>
</evidence>
<sequence>MYTALIILILLVCFLLALVVLAQNPKGGGISSQFSAGGAASMMGVKRTGDLLEKLTWGFAIGLVVLSLGSHMLTSTGGGPVRSVNQQRALETKLPAPTAPSAPAPAAPDATAPATTPDATAPATAPAGTTTPAPANTPAQ</sequence>
<evidence type="ECO:0000256" key="9">
    <source>
        <dbReference type="ARBA" id="ARBA00023136"/>
    </source>
</evidence>
<comment type="subcellular location">
    <subcellularLocation>
        <location evidence="1 10">Cell membrane</location>
        <topology evidence="1 10">Multi-pass membrane protein</topology>
    </subcellularLocation>
</comment>
<evidence type="ECO:0000256" key="10">
    <source>
        <dbReference type="RuleBase" id="RU365087"/>
    </source>
</evidence>
<organism evidence="12 13">
    <name type="scientific">Hymenobacter artigasi</name>
    <dbReference type="NCBI Taxonomy" id="2719616"/>
    <lineage>
        <taxon>Bacteria</taxon>
        <taxon>Pseudomonadati</taxon>
        <taxon>Bacteroidota</taxon>
        <taxon>Cytophagia</taxon>
        <taxon>Cytophagales</taxon>
        <taxon>Hymenobacteraceae</taxon>
        <taxon>Hymenobacter</taxon>
    </lineage>
</organism>
<keyword evidence="8 10" id="KW-0811">Translocation</keyword>
<name>A0ABX1HH05_9BACT</name>
<protein>
    <recommendedName>
        <fullName evidence="10">Protein-export membrane protein SecG</fullName>
    </recommendedName>
</protein>
<evidence type="ECO:0000313" key="12">
    <source>
        <dbReference type="EMBL" id="NKI89538.1"/>
    </source>
</evidence>
<keyword evidence="5 10" id="KW-0812">Transmembrane</keyword>
<dbReference type="RefSeq" id="WP_168673155.1">
    <property type="nucleotide sequence ID" value="NZ_JAAVTK010000005.1"/>
</dbReference>
<reference evidence="12 13" key="1">
    <citation type="submission" date="2020-03" db="EMBL/GenBank/DDBJ databases">
        <title>Genomic Encyclopedia of Type Strains, Phase IV (KMG-V): Genome sequencing to study the core and pangenomes of soil and plant-associated prokaryotes.</title>
        <authorList>
            <person name="Whitman W."/>
        </authorList>
    </citation>
    <scope>NUCLEOTIDE SEQUENCE [LARGE SCALE GENOMIC DNA]</scope>
    <source>
        <strain evidence="12 13">1B</strain>
    </source>
</reference>
<keyword evidence="3 10" id="KW-0813">Transport</keyword>
<evidence type="ECO:0000256" key="3">
    <source>
        <dbReference type="ARBA" id="ARBA00022448"/>
    </source>
</evidence>
<evidence type="ECO:0000256" key="7">
    <source>
        <dbReference type="ARBA" id="ARBA00022989"/>
    </source>
</evidence>
<dbReference type="EMBL" id="JAAVTK010000005">
    <property type="protein sequence ID" value="NKI89538.1"/>
    <property type="molecule type" value="Genomic_DNA"/>
</dbReference>
<comment type="caution">
    <text evidence="12">The sequence shown here is derived from an EMBL/GenBank/DDBJ whole genome shotgun (WGS) entry which is preliminary data.</text>
</comment>
<dbReference type="PANTHER" id="PTHR34182">
    <property type="entry name" value="PROTEIN-EXPORT MEMBRANE PROTEIN SECG"/>
    <property type="match status" value="1"/>
</dbReference>
<accession>A0ABX1HH05</accession>
<keyword evidence="9 10" id="KW-0472">Membrane</keyword>
<keyword evidence="7 10" id="KW-1133">Transmembrane helix</keyword>
<feature type="compositionally biased region" description="Pro residues" evidence="11">
    <location>
        <begin position="97"/>
        <end position="106"/>
    </location>
</feature>
<comment type="caution">
    <text evidence="10">Lacks conserved residue(s) required for the propagation of feature annotation.</text>
</comment>
<evidence type="ECO:0000256" key="1">
    <source>
        <dbReference type="ARBA" id="ARBA00004651"/>
    </source>
</evidence>
<keyword evidence="4 10" id="KW-1003">Cell membrane</keyword>
<keyword evidence="13" id="KW-1185">Reference proteome</keyword>
<gene>
    <name evidence="12" type="ORF">HBN54_002136</name>
</gene>
<evidence type="ECO:0000313" key="13">
    <source>
        <dbReference type="Proteomes" id="UP000717634"/>
    </source>
</evidence>
<comment type="similarity">
    <text evidence="2 10">Belongs to the SecG family.</text>
</comment>
<dbReference type="PANTHER" id="PTHR34182:SF1">
    <property type="entry name" value="PROTEIN-EXPORT MEMBRANE PROTEIN SECG"/>
    <property type="match status" value="1"/>
</dbReference>
<feature type="transmembrane region" description="Helical" evidence="10">
    <location>
        <begin position="55"/>
        <end position="73"/>
    </location>
</feature>
<proteinExistence type="inferred from homology"/>
<evidence type="ECO:0000256" key="5">
    <source>
        <dbReference type="ARBA" id="ARBA00022692"/>
    </source>
</evidence>